<protein>
    <submittedName>
        <fullName evidence="8">PLDc_N domain-containing protein</fullName>
    </submittedName>
</protein>
<dbReference type="EMBL" id="VDFW01000013">
    <property type="protein sequence ID" value="TNC24824.1"/>
    <property type="molecule type" value="Genomic_DNA"/>
</dbReference>
<evidence type="ECO:0000256" key="2">
    <source>
        <dbReference type="ARBA" id="ARBA00022475"/>
    </source>
</evidence>
<dbReference type="OrthoDB" id="5125307at2"/>
<dbReference type="Proteomes" id="UP000305546">
    <property type="component" value="Unassembled WGS sequence"/>
</dbReference>
<keyword evidence="2" id="KW-1003">Cell membrane</keyword>
<dbReference type="InterPro" id="IPR027379">
    <property type="entry name" value="CLS_N"/>
</dbReference>
<keyword evidence="3 6" id="KW-0812">Transmembrane</keyword>
<sequence length="81" mass="8784">MAARRKKKKWSELTTAQRAAIIAAGAVQLSLAGFAWWDLSRRPAAAVRGTKTAWAFAIAVNFAGPIAYLRFGRKPVPEVTA</sequence>
<evidence type="ECO:0000256" key="5">
    <source>
        <dbReference type="ARBA" id="ARBA00023136"/>
    </source>
</evidence>
<dbReference type="AlphaFoldDB" id="A0A5C4M1M2"/>
<reference evidence="8 9" key="1">
    <citation type="submission" date="2019-06" db="EMBL/GenBank/DDBJ databases">
        <title>Amycolatopsis alkalitolerans sp. nov., isolated from Gastrodia elata Blume.</title>
        <authorList>
            <person name="Narsing Rao M.P."/>
            <person name="Li W.J."/>
        </authorList>
    </citation>
    <scope>NUCLEOTIDE SEQUENCE [LARGE SCALE GENOMIC DNA]</scope>
    <source>
        <strain evidence="8 9">SYSUP0005</strain>
    </source>
</reference>
<feature type="transmembrane region" description="Helical" evidence="6">
    <location>
        <begin position="20"/>
        <end position="37"/>
    </location>
</feature>
<evidence type="ECO:0000313" key="9">
    <source>
        <dbReference type="Proteomes" id="UP000305546"/>
    </source>
</evidence>
<comment type="caution">
    <text evidence="8">The sequence shown here is derived from an EMBL/GenBank/DDBJ whole genome shotgun (WGS) entry which is preliminary data.</text>
</comment>
<evidence type="ECO:0000313" key="8">
    <source>
        <dbReference type="EMBL" id="TNC24824.1"/>
    </source>
</evidence>
<evidence type="ECO:0000256" key="1">
    <source>
        <dbReference type="ARBA" id="ARBA00004651"/>
    </source>
</evidence>
<organism evidence="8 9">
    <name type="scientific">Amycolatopsis alkalitolerans</name>
    <dbReference type="NCBI Taxonomy" id="2547244"/>
    <lineage>
        <taxon>Bacteria</taxon>
        <taxon>Bacillati</taxon>
        <taxon>Actinomycetota</taxon>
        <taxon>Actinomycetes</taxon>
        <taxon>Pseudonocardiales</taxon>
        <taxon>Pseudonocardiaceae</taxon>
        <taxon>Amycolatopsis</taxon>
    </lineage>
</organism>
<evidence type="ECO:0000259" key="7">
    <source>
        <dbReference type="Pfam" id="PF13396"/>
    </source>
</evidence>
<evidence type="ECO:0000256" key="4">
    <source>
        <dbReference type="ARBA" id="ARBA00022989"/>
    </source>
</evidence>
<dbReference type="GO" id="GO:0005886">
    <property type="term" value="C:plasma membrane"/>
    <property type="evidence" value="ECO:0007669"/>
    <property type="project" value="UniProtKB-SubCell"/>
</dbReference>
<keyword evidence="4 6" id="KW-1133">Transmembrane helix</keyword>
<name>A0A5C4M1M2_9PSEU</name>
<feature type="domain" description="Cardiolipin synthase N-terminal" evidence="7">
    <location>
        <begin position="33"/>
        <end position="73"/>
    </location>
</feature>
<proteinExistence type="predicted"/>
<accession>A0A5C4M1M2</accession>
<dbReference type="Pfam" id="PF13396">
    <property type="entry name" value="PLDc_N"/>
    <property type="match status" value="1"/>
</dbReference>
<evidence type="ECO:0000256" key="3">
    <source>
        <dbReference type="ARBA" id="ARBA00022692"/>
    </source>
</evidence>
<gene>
    <name evidence="8" type="ORF">FG385_16380</name>
</gene>
<keyword evidence="5 6" id="KW-0472">Membrane</keyword>
<evidence type="ECO:0000256" key="6">
    <source>
        <dbReference type="SAM" id="Phobius"/>
    </source>
</evidence>
<feature type="transmembrane region" description="Helical" evidence="6">
    <location>
        <begin position="52"/>
        <end position="71"/>
    </location>
</feature>
<keyword evidence="9" id="KW-1185">Reference proteome</keyword>
<comment type="subcellular location">
    <subcellularLocation>
        <location evidence="1">Cell membrane</location>
        <topology evidence="1">Multi-pass membrane protein</topology>
    </subcellularLocation>
</comment>
<dbReference type="RefSeq" id="WP_139097612.1">
    <property type="nucleotide sequence ID" value="NZ_VDFW01000013.1"/>
</dbReference>